<keyword evidence="17" id="KW-0732">Signal</keyword>
<dbReference type="Pfam" id="PF00662">
    <property type="entry name" value="Proton_antipo_N"/>
    <property type="match status" value="1"/>
</dbReference>
<feature type="signal peptide" evidence="17">
    <location>
        <begin position="1"/>
        <end position="21"/>
    </location>
</feature>
<dbReference type="PANTHER" id="PTHR42829">
    <property type="entry name" value="NADH-UBIQUINONE OXIDOREDUCTASE CHAIN 5"/>
    <property type="match status" value="1"/>
</dbReference>
<feature type="transmembrane region" description="Helical" evidence="16">
    <location>
        <begin position="414"/>
        <end position="432"/>
    </location>
</feature>
<dbReference type="GO" id="GO:0008137">
    <property type="term" value="F:NADH dehydrogenase (ubiquinone) activity"/>
    <property type="evidence" value="ECO:0007669"/>
    <property type="project" value="UniProtKB-EC"/>
</dbReference>
<evidence type="ECO:0000259" key="19">
    <source>
        <dbReference type="Pfam" id="PF00662"/>
    </source>
</evidence>
<keyword evidence="11 16" id="KW-0520">NAD</keyword>
<dbReference type="Pfam" id="PF06455">
    <property type="entry name" value="NADH5_C"/>
    <property type="match status" value="1"/>
</dbReference>
<feature type="chain" id="PRO_5028034785" description="NADH-ubiquinone oxidoreductase chain 5" evidence="17">
    <location>
        <begin position="22"/>
        <end position="515"/>
    </location>
</feature>
<evidence type="ECO:0000313" key="21">
    <source>
        <dbReference type="EMBL" id="QLY89742.1"/>
    </source>
</evidence>
<keyword evidence="9" id="KW-0249">Electron transport</keyword>
<keyword evidence="13 16" id="KW-0496">Mitochondrion</keyword>
<evidence type="ECO:0000256" key="3">
    <source>
        <dbReference type="ARBA" id="ARBA00021096"/>
    </source>
</evidence>
<evidence type="ECO:0000256" key="1">
    <source>
        <dbReference type="ARBA" id="ARBA00004448"/>
    </source>
</evidence>
<keyword evidence="4 16" id="KW-0813">Transport</keyword>
<evidence type="ECO:0000256" key="12">
    <source>
        <dbReference type="ARBA" id="ARBA00023075"/>
    </source>
</evidence>
<feature type="transmembrane region" description="Helical" evidence="16">
    <location>
        <begin position="51"/>
        <end position="70"/>
    </location>
</feature>
<comment type="function">
    <text evidence="16">Core subunit of the mitochondrial membrane respiratory chain NADH dehydrogenase (Complex I) which catalyzes electron transfer from NADH through the respiratory chain, using ubiquinone as an electron acceptor. Essential for the catalytic activity and assembly of complex I.</text>
</comment>
<geneLocation type="mitochondrion" evidence="21"/>
<evidence type="ECO:0000256" key="14">
    <source>
        <dbReference type="ARBA" id="ARBA00023136"/>
    </source>
</evidence>
<feature type="transmembrane region" description="Helical" evidence="16">
    <location>
        <begin position="204"/>
        <end position="225"/>
    </location>
</feature>
<evidence type="ECO:0000256" key="6">
    <source>
        <dbReference type="ARBA" id="ARBA00022692"/>
    </source>
</evidence>
<evidence type="ECO:0000256" key="10">
    <source>
        <dbReference type="ARBA" id="ARBA00022989"/>
    </source>
</evidence>
<evidence type="ECO:0000256" key="5">
    <source>
        <dbReference type="ARBA" id="ARBA00022660"/>
    </source>
</evidence>
<evidence type="ECO:0000256" key="4">
    <source>
        <dbReference type="ARBA" id="ARBA00022448"/>
    </source>
</evidence>
<dbReference type="InterPro" id="IPR003945">
    <property type="entry name" value="NU5C-like"/>
</dbReference>
<evidence type="ECO:0000256" key="16">
    <source>
        <dbReference type="RuleBase" id="RU003404"/>
    </source>
</evidence>
<organism evidence="21">
    <name type="scientific">Lumbriculus variegatus</name>
    <dbReference type="NCBI Taxonomy" id="61662"/>
    <lineage>
        <taxon>Eukaryota</taxon>
        <taxon>Metazoa</taxon>
        <taxon>Spiralia</taxon>
        <taxon>Lophotrochozoa</taxon>
        <taxon>Annelida</taxon>
        <taxon>Clitellata</taxon>
        <taxon>Oligochaeta</taxon>
        <taxon>Lumbriculida</taxon>
        <taxon>Lumbriculidae</taxon>
        <taxon>Lumbriculus</taxon>
    </lineage>
</organism>
<dbReference type="EMBL" id="MT628551">
    <property type="protein sequence ID" value="QLY89742.1"/>
    <property type="molecule type" value="Genomic_DNA"/>
</dbReference>
<proteinExistence type="inferred from homology"/>
<dbReference type="EC" id="7.1.1.2" evidence="2 16"/>
<feature type="transmembrane region" description="Helical" evidence="16">
    <location>
        <begin position="286"/>
        <end position="308"/>
    </location>
</feature>
<dbReference type="PRINTS" id="PR01434">
    <property type="entry name" value="NADHDHGNASE5"/>
</dbReference>
<feature type="transmembrane region" description="Helical" evidence="16">
    <location>
        <begin position="368"/>
        <end position="393"/>
    </location>
</feature>
<dbReference type="GO" id="GO:0015990">
    <property type="term" value="P:electron transport coupled proton transport"/>
    <property type="evidence" value="ECO:0007669"/>
    <property type="project" value="TreeGrafter"/>
</dbReference>
<keyword evidence="7" id="KW-0999">Mitochondrion inner membrane</keyword>
<feature type="domain" description="NADH-Ubiquinone oxidoreductase (complex I) chain 5 N-terminal" evidence="19">
    <location>
        <begin position="36"/>
        <end position="82"/>
    </location>
</feature>
<keyword evidence="14 16" id="KW-0472">Membrane</keyword>
<dbReference type="InterPro" id="IPR010934">
    <property type="entry name" value="NADH_DH_su5_C"/>
</dbReference>
<dbReference type="PANTHER" id="PTHR42829:SF2">
    <property type="entry name" value="NADH-UBIQUINONE OXIDOREDUCTASE CHAIN 5"/>
    <property type="match status" value="1"/>
</dbReference>
<feature type="domain" description="NADH:quinone oxidoreductase/Mrp antiporter transmembrane" evidence="18">
    <location>
        <begin position="101"/>
        <end position="377"/>
    </location>
</feature>
<sequence>MTTSKLLWLLLLCLMVPTLNCLYYNSTTLMELNLLVNNTPMNMTLLYDPKGSLFSLVVLLISANVMQFSSEYMKDDKFKDRFSYMVILFVMSMNFLIYIPHFIMLLLGWDGLGIVSFILVIYYQNPKSLAAGLITALTNRIGDALLLLSIALTLNQGHWNIINMYNTQFMSLQTGMIIIAAMTKSAQIPFSSWLPAAMAAPTPVSALVHSSTLVTAGVFLSIRFYPMLAQISWFNKFLLIMATLTMMMAGLSAMTECDMKKIIALSTLSQLGMMMTSLGLGLPQLAYFHMLMHALFKALLFICAGLMIHSHQHNQDLRWMGNMSKNMPVTLTCITIANMALCGLPYLTGFYSKDLILETMCMNITNSFTYSLIMFSIGFTSFYSFRFMMAVLWSPKNAVSYNCMEEPTQITKPMMTMTMASVVMGSLTSWMYPQSSMLVSISALEKFCPLLMISLGMLSSYIIGCQKFAMLHQKLHFMSCLMWFMTPLSSQFMLKQPLMLAKNSLSVIDQSWLEL</sequence>
<feature type="transmembrane region" description="Helical" evidence="16">
    <location>
        <begin position="164"/>
        <end position="183"/>
    </location>
</feature>
<dbReference type="Pfam" id="PF00361">
    <property type="entry name" value="Proton_antipo_M"/>
    <property type="match status" value="1"/>
</dbReference>
<dbReference type="GO" id="GO:0005743">
    <property type="term" value="C:mitochondrial inner membrane"/>
    <property type="evidence" value="ECO:0007669"/>
    <property type="project" value="UniProtKB-SubCell"/>
</dbReference>
<evidence type="ECO:0000256" key="7">
    <source>
        <dbReference type="ARBA" id="ARBA00022792"/>
    </source>
</evidence>
<name>A0A7D7AD42_9ANNE</name>
<evidence type="ECO:0000256" key="8">
    <source>
        <dbReference type="ARBA" id="ARBA00022967"/>
    </source>
</evidence>
<comment type="similarity">
    <text evidence="16">Belongs to the complex I subunit 5 family.</text>
</comment>
<evidence type="ECO:0000256" key="11">
    <source>
        <dbReference type="ARBA" id="ARBA00023027"/>
    </source>
</evidence>
<feature type="transmembrane region" description="Helical" evidence="16">
    <location>
        <begin position="438"/>
        <end position="463"/>
    </location>
</feature>
<evidence type="ECO:0000256" key="9">
    <source>
        <dbReference type="ARBA" id="ARBA00022982"/>
    </source>
</evidence>
<keyword evidence="8" id="KW-1278">Translocase</keyword>
<dbReference type="GO" id="GO:0042773">
    <property type="term" value="P:ATP synthesis coupled electron transport"/>
    <property type="evidence" value="ECO:0007669"/>
    <property type="project" value="InterPro"/>
</dbReference>
<keyword evidence="12 16" id="KW-0830">Ubiquinone</keyword>
<keyword evidence="10 16" id="KW-1133">Transmembrane helix</keyword>
<feature type="domain" description="NADH dehydrogenase subunit 5 C-terminal" evidence="20">
    <location>
        <begin position="383"/>
        <end position="514"/>
    </location>
</feature>
<keyword evidence="6 16" id="KW-0812">Transmembrane</keyword>
<feature type="transmembrane region" description="Helical" evidence="16">
    <location>
        <begin position="237"/>
        <end position="255"/>
    </location>
</feature>
<accession>A0A7D7AD42</accession>
<keyword evidence="5" id="KW-0679">Respiratory chain</keyword>
<reference evidence="21" key="1">
    <citation type="submission" date="2020-06" db="EMBL/GenBank/DDBJ databases">
        <title>DNAmark Project.</title>
        <authorList>
            <person name="Leerhoei F."/>
        </authorList>
    </citation>
    <scope>NUCLEOTIDE SEQUENCE</scope>
    <source>
        <strain evidence="21">DM1288</strain>
    </source>
</reference>
<feature type="transmembrane region" description="Helical" evidence="16">
    <location>
        <begin position="475"/>
        <end position="494"/>
    </location>
</feature>
<gene>
    <name evidence="21" type="primary">ND5</name>
</gene>
<comment type="subcellular location">
    <subcellularLocation>
        <location evidence="1">Mitochondrion inner membrane</location>
        <topology evidence="1">Multi-pass membrane protein</topology>
    </subcellularLocation>
</comment>
<dbReference type="InterPro" id="IPR001750">
    <property type="entry name" value="ND/Mrp_TM"/>
</dbReference>
<feature type="transmembrane region" description="Helical" evidence="16">
    <location>
        <begin position="82"/>
        <end position="99"/>
    </location>
</feature>
<evidence type="ECO:0000259" key="18">
    <source>
        <dbReference type="Pfam" id="PF00361"/>
    </source>
</evidence>
<dbReference type="AlphaFoldDB" id="A0A7D7AD42"/>
<comment type="catalytic activity">
    <reaction evidence="15 16">
        <text>a ubiquinone + NADH + 5 H(+)(in) = a ubiquinol + NAD(+) + 4 H(+)(out)</text>
        <dbReference type="Rhea" id="RHEA:29091"/>
        <dbReference type="Rhea" id="RHEA-COMP:9565"/>
        <dbReference type="Rhea" id="RHEA-COMP:9566"/>
        <dbReference type="ChEBI" id="CHEBI:15378"/>
        <dbReference type="ChEBI" id="CHEBI:16389"/>
        <dbReference type="ChEBI" id="CHEBI:17976"/>
        <dbReference type="ChEBI" id="CHEBI:57540"/>
        <dbReference type="ChEBI" id="CHEBI:57945"/>
        <dbReference type="EC" id="7.1.1.2"/>
    </reaction>
</comment>
<evidence type="ECO:0000256" key="17">
    <source>
        <dbReference type="SAM" id="SignalP"/>
    </source>
</evidence>
<dbReference type="InterPro" id="IPR001516">
    <property type="entry name" value="Proton_antipo_N"/>
</dbReference>
<evidence type="ECO:0000256" key="13">
    <source>
        <dbReference type="ARBA" id="ARBA00023128"/>
    </source>
</evidence>
<feature type="transmembrane region" description="Helical" evidence="16">
    <location>
        <begin position="329"/>
        <end position="348"/>
    </location>
</feature>
<evidence type="ECO:0000259" key="20">
    <source>
        <dbReference type="Pfam" id="PF06455"/>
    </source>
</evidence>
<dbReference type="GO" id="GO:0003954">
    <property type="term" value="F:NADH dehydrogenase activity"/>
    <property type="evidence" value="ECO:0007669"/>
    <property type="project" value="TreeGrafter"/>
</dbReference>
<protein>
    <recommendedName>
        <fullName evidence="3 16">NADH-ubiquinone oxidoreductase chain 5</fullName>
        <ecNumber evidence="2 16">7.1.1.2</ecNumber>
    </recommendedName>
</protein>
<evidence type="ECO:0000256" key="2">
    <source>
        <dbReference type="ARBA" id="ARBA00012944"/>
    </source>
</evidence>
<feature type="transmembrane region" description="Helical" evidence="16">
    <location>
        <begin position="130"/>
        <end position="152"/>
    </location>
</feature>
<evidence type="ECO:0000256" key="15">
    <source>
        <dbReference type="ARBA" id="ARBA00049551"/>
    </source>
</evidence>